<dbReference type="AlphaFoldDB" id="A0A1H3ZGQ1"/>
<dbReference type="GO" id="GO:0016491">
    <property type="term" value="F:oxidoreductase activity"/>
    <property type="evidence" value="ECO:0007669"/>
    <property type="project" value="UniProtKB-KW"/>
</dbReference>
<dbReference type="SUPFAM" id="SSF53706">
    <property type="entry name" value="Formate dehydrogenase/DMSO reductase, domains 1-3"/>
    <property type="match status" value="1"/>
</dbReference>
<protein>
    <submittedName>
        <fullName evidence="10">Thiosulfate reductase / polysulfide reductase chain A</fullName>
    </submittedName>
</protein>
<accession>A0A1H3ZGQ1</accession>
<evidence type="ECO:0000256" key="8">
    <source>
        <dbReference type="ARBA" id="ARBA00023014"/>
    </source>
</evidence>
<dbReference type="GO" id="GO:0046872">
    <property type="term" value="F:metal ion binding"/>
    <property type="evidence" value="ECO:0007669"/>
    <property type="project" value="UniProtKB-KW"/>
</dbReference>
<comment type="similarity">
    <text evidence="1">Belongs to the prokaryotic molybdopterin-containing oxidoreductase family.</text>
</comment>
<dbReference type="InterPro" id="IPR006657">
    <property type="entry name" value="MoPterin_dinucl-bd_dom"/>
</dbReference>
<dbReference type="InterPro" id="IPR006311">
    <property type="entry name" value="TAT_signal"/>
</dbReference>
<evidence type="ECO:0000256" key="6">
    <source>
        <dbReference type="ARBA" id="ARBA00023002"/>
    </source>
</evidence>
<organism evidence="10 11">
    <name type="scientific">Desulfuromusa kysingii</name>
    <dbReference type="NCBI Taxonomy" id="37625"/>
    <lineage>
        <taxon>Bacteria</taxon>
        <taxon>Pseudomonadati</taxon>
        <taxon>Thermodesulfobacteriota</taxon>
        <taxon>Desulfuromonadia</taxon>
        <taxon>Desulfuromonadales</taxon>
        <taxon>Geopsychrobacteraceae</taxon>
        <taxon>Desulfuromusa</taxon>
    </lineage>
</organism>
<sequence>MTINLTRRKFLQSAGCAAAAIPFARMAKAEDVFVRTPYTAPGSFAGTKTVTGGICGMCFWRCQMVGKVRDGKLVKLEGNPKSIDNGKSICARGNAGVKLLYDPDRLKYPLKNIGKRGAPVWKRISWDEALDECASRMNAIIDKYDEKSLAIFPHGSSAKYPMEFFEYVIGTPNNSEASFFQCRGSRDMAYIHTLGTPAGEEVDMPNAKAIFMLGTHLGENVHVSHLKKYLKGLENGAKLVVVDPRFSASAAKADIWVQIKPGTDTAFLVAIMNYLVKEEKYDKEYVDDYGYGFDDFVEGISHASLEWAANICDVPAKQIKQVADLLAANAPHVSIHPGRHTTWNGNDFQRERGLACLTGLLGTIGVKGGFVKPKNPKVGRCGWPRVVNPHEESLHYQGEMHPFSPPGTPTDLIRETAVSGDPYPIKGMIAWGQNPMQTIPDPGLTIKMIEQMDFVMVCDVMPTDITMYADILLPETSYLERYDYVKRGTQWDYSQPHQQYISARVPLVSPTSADHERKDSVWITNELAKRMNCAEHIPVKSAEEMVETILAGAELSLKQLQQEDGIHLQPGEDPYGVSFDVDFYNSNVEEAGFPGAPTYVPVPQPPKGYARLVYGRVPVHSFNRTQNNAWLHNEIPRNPVWVNDEIAVHLGLKDGDEVALVNDVGIVSAGTSILKTTPGIRKDVIYTSHGYGSRNPQLSVGANVGIDDNALISNRTIDPETGTHGMRNSFVRIVKEGKILDIPA</sequence>
<keyword evidence="2" id="KW-0004">4Fe-4S</keyword>
<dbReference type="Proteomes" id="UP000199409">
    <property type="component" value="Unassembled WGS sequence"/>
</dbReference>
<keyword evidence="11" id="KW-1185">Reference proteome</keyword>
<dbReference type="Gene3D" id="2.40.40.20">
    <property type="match status" value="1"/>
</dbReference>
<evidence type="ECO:0000313" key="10">
    <source>
        <dbReference type="EMBL" id="SEA22561.1"/>
    </source>
</evidence>
<evidence type="ECO:0000259" key="9">
    <source>
        <dbReference type="PROSITE" id="PS51669"/>
    </source>
</evidence>
<dbReference type="PANTHER" id="PTHR43742:SF9">
    <property type="entry name" value="TETRATHIONATE REDUCTASE SUBUNIT A"/>
    <property type="match status" value="1"/>
</dbReference>
<dbReference type="EMBL" id="FNQN01000004">
    <property type="protein sequence ID" value="SEA22561.1"/>
    <property type="molecule type" value="Genomic_DNA"/>
</dbReference>
<dbReference type="OrthoDB" id="9757870at2"/>
<dbReference type="STRING" id="37625.SAMN05660420_01511"/>
<evidence type="ECO:0000256" key="7">
    <source>
        <dbReference type="ARBA" id="ARBA00023004"/>
    </source>
</evidence>
<evidence type="ECO:0000256" key="1">
    <source>
        <dbReference type="ARBA" id="ARBA00010312"/>
    </source>
</evidence>
<dbReference type="PROSITE" id="PS51318">
    <property type="entry name" value="TAT"/>
    <property type="match status" value="1"/>
</dbReference>
<keyword evidence="4" id="KW-0479">Metal-binding</keyword>
<reference evidence="10 11" key="1">
    <citation type="submission" date="2016-10" db="EMBL/GenBank/DDBJ databases">
        <authorList>
            <person name="de Groot N.N."/>
        </authorList>
    </citation>
    <scope>NUCLEOTIDE SEQUENCE [LARGE SCALE GENOMIC DNA]</scope>
    <source>
        <strain evidence="10 11">DSM 7343</strain>
    </source>
</reference>
<dbReference type="Pfam" id="PF01568">
    <property type="entry name" value="Molydop_binding"/>
    <property type="match status" value="1"/>
</dbReference>
<dbReference type="SUPFAM" id="SSF50692">
    <property type="entry name" value="ADC-like"/>
    <property type="match status" value="1"/>
</dbReference>
<dbReference type="SMART" id="SM00926">
    <property type="entry name" value="Molybdop_Fe4S4"/>
    <property type="match status" value="1"/>
</dbReference>
<proteinExistence type="inferred from homology"/>
<evidence type="ECO:0000256" key="3">
    <source>
        <dbReference type="ARBA" id="ARBA00022505"/>
    </source>
</evidence>
<dbReference type="Pfam" id="PF00384">
    <property type="entry name" value="Molybdopterin"/>
    <property type="match status" value="1"/>
</dbReference>
<name>A0A1H3ZGQ1_9BACT</name>
<dbReference type="Gene3D" id="3.30.2070.10">
    <property type="entry name" value="Formate dehydrogenase/DMSO reductase"/>
    <property type="match status" value="1"/>
</dbReference>
<keyword evidence="5" id="KW-0732">Signal</keyword>
<dbReference type="Gene3D" id="3.40.50.740">
    <property type="match status" value="1"/>
</dbReference>
<dbReference type="PANTHER" id="PTHR43742">
    <property type="entry name" value="TRIMETHYLAMINE-N-OXIDE REDUCTASE"/>
    <property type="match status" value="1"/>
</dbReference>
<keyword evidence="3" id="KW-0500">Molybdenum</keyword>
<dbReference type="InterPro" id="IPR050612">
    <property type="entry name" value="Prok_Mopterin_Oxidored"/>
</dbReference>
<evidence type="ECO:0000256" key="5">
    <source>
        <dbReference type="ARBA" id="ARBA00022729"/>
    </source>
</evidence>
<evidence type="ECO:0000256" key="4">
    <source>
        <dbReference type="ARBA" id="ARBA00022723"/>
    </source>
</evidence>
<dbReference type="PROSITE" id="PS51669">
    <property type="entry name" value="4FE4S_MOW_BIS_MGD"/>
    <property type="match status" value="1"/>
</dbReference>
<dbReference type="InterPro" id="IPR009010">
    <property type="entry name" value="Asp_de-COase-like_dom_sf"/>
</dbReference>
<dbReference type="GO" id="GO:0043546">
    <property type="term" value="F:molybdopterin cofactor binding"/>
    <property type="evidence" value="ECO:0007669"/>
    <property type="project" value="InterPro"/>
</dbReference>
<feature type="domain" description="4Fe-4S Mo/W bis-MGD-type" evidence="9">
    <location>
        <begin position="48"/>
        <end position="104"/>
    </location>
</feature>
<dbReference type="InterPro" id="IPR006656">
    <property type="entry name" value="Mopterin_OxRdtase"/>
</dbReference>
<evidence type="ECO:0000313" key="11">
    <source>
        <dbReference type="Proteomes" id="UP000199409"/>
    </source>
</evidence>
<keyword evidence="7" id="KW-0408">Iron</keyword>
<dbReference type="Pfam" id="PF04879">
    <property type="entry name" value="Molybdop_Fe4S4"/>
    <property type="match status" value="1"/>
</dbReference>
<keyword evidence="6" id="KW-0560">Oxidoreductase</keyword>
<evidence type="ECO:0000256" key="2">
    <source>
        <dbReference type="ARBA" id="ARBA00022485"/>
    </source>
</evidence>
<gene>
    <name evidence="10" type="ORF">SAMN05660420_01511</name>
</gene>
<dbReference type="RefSeq" id="WP_092346330.1">
    <property type="nucleotide sequence ID" value="NZ_FNQN01000004.1"/>
</dbReference>
<keyword evidence="8" id="KW-0411">Iron-sulfur</keyword>
<dbReference type="Gene3D" id="2.20.25.90">
    <property type="entry name" value="ADC-like domains"/>
    <property type="match status" value="1"/>
</dbReference>
<dbReference type="InterPro" id="IPR006963">
    <property type="entry name" value="Mopterin_OxRdtase_4Fe-4S_dom"/>
</dbReference>
<dbReference type="Gene3D" id="3.40.228.10">
    <property type="entry name" value="Dimethylsulfoxide Reductase, domain 2"/>
    <property type="match status" value="1"/>
</dbReference>
<dbReference type="GO" id="GO:0051539">
    <property type="term" value="F:4 iron, 4 sulfur cluster binding"/>
    <property type="evidence" value="ECO:0007669"/>
    <property type="project" value="UniProtKB-KW"/>
</dbReference>